<name>A0AAD5D8L9_AMBAR</name>
<accession>A0AAD5D8L9</accession>
<organism evidence="2 3">
    <name type="scientific">Ambrosia artemisiifolia</name>
    <name type="common">Common ragweed</name>
    <dbReference type="NCBI Taxonomy" id="4212"/>
    <lineage>
        <taxon>Eukaryota</taxon>
        <taxon>Viridiplantae</taxon>
        <taxon>Streptophyta</taxon>
        <taxon>Embryophyta</taxon>
        <taxon>Tracheophyta</taxon>
        <taxon>Spermatophyta</taxon>
        <taxon>Magnoliopsida</taxon>
        <taxon>eudicotyledons</taxon>
        <taxon>Gunneridae</taxon>
        <taxon>Pentapetalae</taxon>
        <taxon>asterids</taxon>
        <taxon>campanulids</taxon>
        <taxon>Asterales</taxon>
        <taxon>Asteraceae</taxon>
        <taxon>Asteroideae</taxon>
        <taxon>Heliantheae alliance</taxon>
        <taxon>Heliantheae</taxon>
        <taxon>Ambrosia</taxon>
    </lineage>
</organism>
<gene>
    <name evidence="2" type="ORF">M8C21_001387</name>
</gene>
<comment type="caution">
    <text evidence="2">The sequence shown here is derived from an EMBL/GenBank/DDBJ whole genome shotgun (WGS) entry which is preliminary data.</text>
</comment>
<keyword evidence="3" id="KW-1185">Reference proteome</keyword>
<feature type="non-terminal residue" evidence="2">
    <location>
        <position position="1"/>
    </location>
</feature>
<feature type="region of interest" description="Disordered" evidence="1">
    <location>
        <begin position="15"/>
        <end position="35"/>
    </location>
</feature>
<sequence>SQTHIHNIDLLIPTNNKRAEDLSHQTSEDDVEMDLEDSQIWESKKIRRNMRVSKKNNGFF</sequence>
<dbReference type="AlphaFoldDB" id="A0AAD5D8L9"/>
<feature type="compositionally biased region" description="Basic and acidic residues" evidence="1">
    <location>
        <begin position="17"/>
        <end position="27"/>
    </location>
</feature>
<dbReference type="Proteomes" id="UP001206925">
    <property type="component" value="Unassembled WGS sequence"/>
</dbReference>
<protein>
    <submittedName>
        <fullName evidence="2">Uncharacterized protein</fullName>
    </submittedName>
</protein>
<dbReference type="EMBL" id="JAMZMK010000395">
    <property type="protein sequence ID" value="KAI7756428.1"/>
    <property type="molecule type" value="Genomic_DNA"/>
</dbReference>
<proteinExistence type="predicted"/>
<evidence type="ECO:0000313" key="3">
    <source>
        <dbReference type="Proteomes" id="UP001206925"/>
    </source>
</evidence>
<reference evidence="2" key="1">
    <citation type="submission" date="2022-06" db="EMBL/GenBank/DDBJ databases">
        <title>Uncovering the hologenomic basis of an extraordinary plant invasion.</title>
        <authorList>
            <person name="Bieker V.C."/>
            <person name="Martin M.D."/>
            <person name="Gilbert T."/>
            <person name="Hodgins K."/>
            <person name="Battlay P."/>
            <person name="Petersen B."/>
            <person name="Wilson J."/>
        </authorList>
    </citation>
    <scope>NUCLEOTIDE SEQUENCE</scope>
    <source>
        <strain evidence="2">AA19_3_7</strain>
        <tissue evidence="2">Leaf</tissue>
    </source>
</reference>
<evidence type="ECO:0000256" key="1">
    <source>
        <dbReference type="SAM" id="MobiDB-lite"/>
    </source>
</evidence>
<evidence type="ECO:0000313" key="2">
    <source>
        <dbReference type="EMBL" id="KAI7756428.1"/>
    </source>
</evidence>